<proteinExistence type="inferred from homology"/>
<name>A0AAV2NUB2_9HYME</name>
<dbReference type="Pfam" id="PF04083">
    <property type="entry name" value="Abhydro_lipase"/>
    <property type="match status" value="1"/>
</dbReference>
<organism evidence="11 12">
    <name type="scientific">Lasius platythorax</name>
    <dbReference type="NCBI Taxonomy" id="488582"/>
    <lineage>
        <taxon>Eukaryota</taxon>
        <taxon>Metazoa</taxon>
        <taxon>Ecdysozoa</taxon>
        <taxon>Arthropoda</taxon>
        <taxon>Hexapoda</taxon>
        <taxon>Insecta</taxon>
        <taxon>Pterygota</taxon>
        <taxon>Neoptera</taxon>
        <taxon>Endopterygota</taxon>
        <taxon>Hymenoptera</taxon>
        <taxon>Apocrita</taxon>
        <taxon>Aculeata</taxon>
        <taxon>Formicoidea</taxon>
        <taxon>Formicidae</taxon>
        <taxon>Formicinae</taxon>
        <taxon>Lasius</taxon>
        <taxon>Lasius</taxon>
    </lineage>
</organism>
<feature type="active site" description="Charge relay system" evidence="8">
    <location>
        <position position="358"/>
    </location>
</feature>
<dbReference type="SUPFAM" id="SSF53474">
    <property type="entry name" value="alpha/beta-Hydrolases"/>
    <property type="match status" value="1"/>
</dbReference>
<evidence type="ECO:0000259" key="10">
    <source>
        <dbReference type="Pfam" id="PF04083"/>
    </source>
</evidence>
<dbReference type="FunFam" id="3.40.50.1820:FF:000021">
    <property type="entry name" value="Lipase"/>
    <property type="match status" value="1"/>
</dbReference>
<evidence type="ECO:0000313" key="11">
    <source>
        <dbReference type="EMBL" id="CAL1684021.1"/>
    </source>
</evidence>
<keyword evidence="4 7" id="KW-0442">Lipid degradation</keyword>
<evidence type="ECO:0000256" key="9">
    <source>
        <dbReference type="SAM" id="SignalP"/>
    </source>
</evidence>
<feature type="domain" description="Partial AB-hydrolase lipase" evidence="10">
    <location>
        <begin position="57"/>
        <end position="108"/>
    </location>
</feature>
<evidence type="ECO:0000256" key="6">
    <source>
        <dbReference type="ARBA" id="ARBA00023180"/>
    </source>
</evidence>
<dbReference type="Gene3D" id="3.40.50.1820">
    <property type="entry name" value="alpha/beta hydrolase"/>
    <property type="match status" value="1"/>
</dbReference>
<evidence type="ECO:0000256" key="1">
    <source>
        <dbReference type="ARBA" id="ARBA00010701"/>
    </source>
</evidence>
<gene>
    <name evidence="11" type="ORF">LPLAT_LOCUS9735</name>
</gene>
<evidence type="ECO:0000256" key="4">
    <source>
        <dbReference type="ARBA" id="ARBA00022963"/>
    </source>
</evidence>
<dbReference type="GO" id="GO:0016042">
    <property type="term" value="P:lipid catabolic process"/>
    <property type="evidence" value="ECO:0007669"/>
    <property type="project" value="UniProtKB-KW"/>
</dbReference>
<reference evidence="11" key="1">
    <citation type="submission" date="2024-04" db="EMBL/GenBank/DDBJ databases">
        <authorList>
            <consortium name="Molecular Ecology Group"/>
        </authorList>
    </citation>
    <scope>NUCLEOTIDE SEQUENCE</scope>
</reference>
<feature type="active site" description="Nucleophile" evidence="8">
    <location>
        <position position="185"/>
    </location>
</feature>
<dbReference type="PANTHER" id="PTHR11005">
    <property type="entry name" value="LYSOSOMAL ACID LIPASE-RELATED"/>
    <property type="match status" value="1"/>
</dbReference>
<feature type="chain" id="PRO_5043931971" description="Lipase" evidence="9">
    <location>
        <begin position="19"/>
        <end position="428"/>
    </location>
</feature>
<comment type="similarity">
    <text evidence="1 7">Belongs to the AB hydrolase superfamily. Lipase family.</text>
</comment>
<evidence type="ECO:0000256" key="5">
    <source>
        <dbReference type="ARBA" id="ARBA00023098"/>
    </source>
</evidence>
<evidence type="ECO:0000256" key="2">
    <source>
        <dbReference type="ARBA" id="ARBA00022729"/>
    </source>
</evidence>
<evidence type="ECO:0000256" key="3">
    <source>
        <dbReference type="ARBA" id="ARBA00022801"/>
    </source>
</evidence>
<dbReference type="InterPro" id="IPR006693">
    <property type="entry name" value="AB_hydrolase_lipase"/>
</dbReference>
<dbReference type="Proteomes" id="UP001497644">
    <property type="component" value="Chromosome 5"/>
</dbReference>
<keyword evidence="2 9" id="KW-0732">Signal</keyword>
<keyword evidence="5" id="KW-0443">Lipid metabolism</keyword>
<feature type="signal peptide" evidence="9">
    <location>
        <begin position="1"/>
        <end position="18"/>
    </location>
</feature>
<sequence length="428" mass="49161">MRLTAIVCLLTFYSFSGAAPTNMISELSAFARRISWTSWNQSNNTNFNPDVILNTLEMIRRAGYPAEAHVVTTEDGYLLTLHRIPGGNGSLPVLLQHGLLCTSADWVILGKGKALAYLLADQGYDVWLGNFRGNTYSRAHISLSPSESRFWDFSFNEMGIHDLPAMITFITNMRSQPLHTYIGHSMGTSSFYVMASERPEIARMVQMMISLAPVAFTNHMKSPVKYLVPFWRQLKVMLQYFFHDEFLPQNNFFRFFAKYGCDQNIVENEICADMIFMICGYDREQFNYTLLPVILNHDPAGASAKTLLHYVQGLQSGKFRQFDYGREKNLLMYNSSEPPNYDLANITVPIALFYGSGDRLVNIVDVKRLYRALPNVMDIYEVPWPKFNHVDFLWAKDAPKLVYERVFKLMKRKNLNNVTSMGLQRRSK</sequence>
<dbReference type="PIRSF" id="PIRSF000862">
    <property type="entry name" value="Steryl_ester_lip"/>
    <property type="match status" value="1"/>
</dbReference>
<evidence type="ECO:0000256" key="8">
    <source>
        <dbReference type="PIRSR" id="PIRSR000862-1"/>
    </source>
</evidence>
<keyword evidence="6" id="KW-0325">Glycoprotein</keyword>
<keyword evidence="12" id="KW-1185">Reference proteome</keyword>
<dbReference type="InterPro" id="IPR029058">
    <property type="entry name" value="AB_hydrolase_fold"/>
</dbReference>
<protein>
    <recommendedName>
        <fullName evidence="7">Lipase</fullName>
    </recommendedName>
</protein>
<accession>A0AAV2NUB2</accession>
<dbReference type="AlphaFoldDB" id="A0AAV2NUB2"/>
<dbReference type="InterPro" id="IPR025483">
    <property type="entry name" value="Lipase_euk"/>
</dbReference>
<evidence type="ECO:0000256" key="7">
    <source>
        <dbReference type="PIRNR" id="PIRNR000862"/>
    </source>
</evidence>
<dbReference type="EMBL" id="OZ034828">
    <property type="protein sequence ID" value="CAL1684021.1"/>
    <property type="molecule type" value="Genomic_DNA"/>
</dbReference>
<feature type="active site" description="Charge relay system" evidence="8">
    <location>
        <position position="389"/>
    </location>
</feature>
<evidence type="ECO:0000313" key="12">
    <source>
        <dbReference type="Proteomes" id="UP001497644"/>
    </source>
</evidence>
<keyword evidence="3 7" id="KW-0378">Hydrolase</keyword>
<dbReference type="GO" id="GO:0016788">
    <property type="term" value="F:hydrolase activity, acting on ester bonds"/>
    <property type="evidence" value="ECO:0007669"/>
    <property type="project" value="InterPro"/>
</dbReference>